<dbReference type="RefSeq" id="WP_212994710.1">
    <property type="nucleotide sequence ID" value="NZ_BAABEA010000030.1"/>
</dbReference>
<dbReference type="GO" id="GO:0016705">
    <property type="term" value="F:oxidoreductase activity, acting on paired donors, with incorporation or reduction of molecular oxygen"/>
    <property type="evidence" value="ECO:0007669"/>
    <property type="project" value="InterPro"/>
</dbReference>
<sequence>MTGTQAPTLLDLFSARWADDPYGMYRHLRERTPVFWDEIMRSWVVLGYDDIARFGKDDRLSGARIVGFSESLPADIRAEMAPLTGVLSDMMLFNEPPRHTRLRQLVKPGMTPRYVRELRPFITAVADDLLDKVAGSGRIDIIHDYSEPLTRAVISRMTGVPEHAMPLLESWKGLLPEYFSQSRTEIPRVEKLRCVFAEGAQARRSGTGHDVFSRMIGEQLHRVDADDEEIFANFLLLIDAGQATTTHLIGNAVLALTQQPDQLRLLRERPELATGAAQELMRFDSSVQFTTRVASTDIEVAGHRIRAGESVTLVLGSGNRDPRHYPDPDRIDITRKASDHLSLGHGIHYCLGAALALAEIEIALVRLLDRTSSLEPAAARQDWLESINFRFLKRLPMRFTPAPAHA</sequence>
<keyword evidence="2" id="KW-0349">Heme</keyword>
<dbReference type="Gene3D" id="1.10.630.10">
    <property type="entry name" value="Cytochrome P450"/>
    <property type="match status" value="1"/>
</dbReference>
<evidence type="ECO:0000256" key="6">
    <source>
        <dbReference type="ARBA" id="ARBA00023033"/>
    </source>
</evidence>
<dbReference type="GO" id="GO:0005506">
    <property type="term" value="F:iron ion binding"/>
    <property type="evidence" value="ECO:0007669"/>
    <property type="project" value="InterPro"/>
</dbReference>
<dbReference type="PANTHER" id="PTHR46696">
    <property type="entry name" value="P450, PUTATIVE (EUROFUNG)-RELATED"/>
    <property type="match status" value="1"/>
</dbReference>
<evidence type="ECO:0000256" key="3">
    <source>
        <dbReference type="ARBA" id="ARBA00022723"/>
    </source>
</evidence>
<dbReference type="CDD" id="cd20625">
    <property type="entry name" value="CYP164-like"/>
    <property type="match status" value="1"/>
</dbReference>
<dbReference type="FunFam" id="1.10.630.10:FF:000018">
    <property type="entry name" value="Cytochrome P450 monooxygenase"/>
    <property type="match status" value="1"/>
</dbReference>
<evidence type="ECO:0000256" key="2">
    <source>
        <dbReference type="ARBA" id="ARBA00022617"/>
    </source>
</evidence>
<dbReference type="GO" id="GO:0020037">
    <property type="term" value="F:heme binding"/>
    <property type="evidence" value="ECO:0007669"/>
    <property type="project" value="InterPro"/>
</dbReference>
<dbReference type="InterPro" id="IPR002397">
    <property type="entry name" value="Cyt_P450_B"/>
</dbReference>
<gene>
    <name evidence="7" type="ORF">Aau02nite_89340</name>
</gene>
<dbReference type="Proteomes" id="UP000681340">
    <property type="component" value="Unassembled WGS sequence"/>
</dbReference>
<accession>A0A919VX21</accession>
<dbReference type="PANTHER" id="PTHR46696:SF1">
    <property type="entry name" value="CYTOCHROME P450 YJIB-RELATED"/>
    <property type="match status" value="1"/>
</dbReference>
<keyword evidence="5" id="KW-0408">Iron</keyword>
<evidence type="ECO:0000313" key="7">
    <source>
        <dbReference type="EMBL" id="GIM80186.1"/>
    </source>
</evidence>
<keyword evidence="4" id="KW-0560">Oxidoreductase</keyword>
<evidence type="ECO:0000256" key="5">
    <source>
        <dbReference type="ARBA" id="ARBA00023004"/>
    </source>
</evidence>
<keyword evidence="6" id="KW-0503">Monooxygenase</keyword>
<dbReference type="PRINTS" id="PR00359">
    <property type="entry name" value="BP450"/>
</dbReference>
<evidence type="ECO:0000256" key="4">
    <source>
        <dbReference type="ARBA" id="ARBA00023002"/>
    </source>
</evidence>
<proteinExistence type="inferred from homology"/>
<protein>
    <submittedName>
        <fullName evidence="7">Cytochrome P450 hydroxylase</fullName>
    </submittedName>
</protein>
<evidence type="ECO:0000313" key="8">
    <source>
        <dbReference type="Proteomes" id="UP000681340"/>
    </source>
</evidence>
<comment type="similarity">
    <text evidence="1">Belongs to the cytochrome P450 family.</text>
</comment>
<dbReference type="InterPro" id="IPR001128">
    <property type="entry name" value="Cyt_P450"/>
</dbReference>
<name>A0A919VX21_9ACTN</name>
<dbReference type="InterPro" id="IPR036396">
    <property type="entry name" value="Cyt_P450_sf"/>
</dbReference>
<reference evidence="7" key="1">
    <citation type="submission" date="2021-03" db="EMBL/GenBank/DDBJ databases">
        <title>Whole genome shotgun sequence of Actinoplanes auranticolor NBRC 12245.</title>
        <authorList>
            <person name="Komaki H."/>
            <person name="Tamura T."/>
        </authorList>
    </citation>
    <scope>NUCLEOTIDE SEQUENCE</scope>
    <source>
        <strain evidence="7">NBRC 12245</strain>
    </source>
</reference>
<keyword evidence="3" id="KW-0479">Metal-binding</keyword>
<dbReference type="GO" id="GO:0017000">
    <property type="term" value="P:antibiotic biosynthetic process"/>
    <property type="evidence" value="ECO:0007669"/>
    <property type="project" value="UniProtKB-ARBA"/>
</dbReference>
<dbReference type="AlphaFoldDB" id="A0A919VX21"/>
<dbReference type="Pfam" id="PF00067">
    <property type="entry name" value="p450"/>
    <property type="match status" value="1"/>
</dbReference>
<keyword evidence="8" id="KW-1185">Reference proteome</keyword>
<dbReference type="EMBL" id="BOQL01000093">
    <property type="protein sequence ID" value="GIM80186.1"/>
    <property type="molecule type" value="Genomic_DNA"/>
</dbReference>
<organism evidence="7 8">
    <name type="scientific">Actinoplanes auranticolor</name>
    <dbReference type="NCBI Taxonomy" id="47988"/>
    <lineage>
        <taxon>Bacteria</taxon>
        <taxon>Bacillati</taxon>
        <taxon>Actinomycetota</taxon>
        <taxon>Actinomycetes</taxon>
        <taxon>Micromonosporales</taxon>
        <taxon>Micromonosporaceae</taxon>
        <taxon>Actinoplanes</taxon>
    </lineage>
</organism>
<comment type="caution">
    <text evidence="7">The sequence shown here is derived from an EMBL/GenBank/DDBJ whole genome shotgun (WGS) entry which is preliminary data.</text>
</comment>
<dbReference type="SUPFAM" id="SSF48264">
    <property type="entry name" value="Cytochrome P450"/>
    <property type="match status" value="1"/>
</dbReference>
<evidence type="ECO:0000256" key="1">
    <source>
        <dbReference type="ARBA" id="ARBA00010617"/>
    </source>
</evidence>
<dbReference type="GO" id="GO:0004497">
    <property type="term" value="F:monooxygenase activity"/>
    <property type="evidence" value="ECO:0007669"/>
    <property type="project" value="UniProtKB-KW"/>
</dbReference>